<dbReference type="InterPro" id="IPR008965">
    <property type="entry name" value="CBM2/CBM3_carb-bd_dom_sf"/>
</dbReference>
<reference evidence="2 3" key="1">
    <citation type="journal article" date="2015" name="Nature">
        <title>rRNA introns, odd ribosomes, and small enigmatic genomes across a large radiation of phyla.</title>
        <authorList>
            <person name="Brown C.T."/>
            <person name="Hug L.A."/>
            <person name="Thomas B.C."/>
            <person name="Sharon I."/>
            <person name="Castelle C.J."/>
            <person name="Singh A."/>
            <person name="Wilkins M.J."/>
            <person name="Williams K.H."/>
            <person name="Banfield J.F."/>
        </authorList>
    </citation>
    <scope>NUCLEOTIDE SEQUENCE [LARGE SCALE GENOMIC DNA]</scope>
</reference>
<organism evidence="2 3">
    <name type="scientific">Candidatus Amesbacteria bacterium GW2011_GWB1_48_13</name>
    <dbReference type="NCBI Taxonomy" id="1618362"/>
    <lineage>
        <taxon>Bacteria</taxon>
        <taxon>Candidatus Amesiibacteriota</taxon>
    </lineage>
</organism>
<keyword evidence="1" id="KW-1133">Transmembrane helix</keyword>
<keyword evidence="1" id="KW-0472">Membrane</keyword>
<evidence type="ECO:0000256" key="1">
    <source>
        <dbReference type="SAM" id="Phobius"/>
    </source>
</evidence>
<name>A0A0G1UM66_9BACT</name>
<evidence type="ECO:0000313" key="2">
    <source>
        <dbReference type="EMBL" id="KKU95317.1"/>
    </source>
</evidence>
<dbReference type="AlphaFoldDB" id="A0A0G1UM66"/>
<accession>A0A0G1UM66</accession>
<dbReference type="Gene3D" id="2.60.40.680">
    <property type="match status" value="1"/>
</dbReference>
<gene>
    <name evidence="2" type="ORF">UY28_C0056G0003</name>
</gene>
<proteinExistence type="predicted"/>
<dbReference type="CDD" id="cd08547">
    <property type="entry name" value="Type_II_cohesin"/>
    <property type="match status" value="1"/>
</dbReference>
<dbReference type="Proteomes" id="UP000034694">
    <property type="component" value="Unassembled WGS sequence"/>
</dbReference>
<sequence>MQWLKTIGSGVLFLVGSWMLVHIFALLGVFMAAAFPLWWIFAPKLTVCFLCRAQEDGSICPFCRRKINKVDGLTPKTLASALANSMVMLVFSFVSLGVVYTENRVLQRTGLFPATKTASFVIPSRGQFRLGEIFPIKIEITNNNNPINAVQADIGFNPQRLEIQDISTKDSFANVFIQKEVNNEAGYARLTGGLPNPGFLENYGVFGTVFFKSKSPGLVKIEFLPTSMVLANDGRGSNILKDLPTMSYLILAEEITALEAEEQKKLVRDDNVLGESTATQLVFFEDKPPVLGTTVDLTKKPIQPDKPTNMIMEGIKRIDQMIINFWKGYGWGRNRMIK</sequence>
<evidence type="ECO:0000313" key="3">
    <source>
        <dbReference type="Proteomes" id="UP000034694"/>
    </source>
</evidence>
<keyword evidence="1" id="KW-0812">Transmembrane</keyword>
<comment type="caution">
    <text evidence="2">The sequence shown here is derived from an EMBL/GenBank/DDBJ whole genome shotgun (WGS) entry which is preliminary data.</text>
</comment>
<protein>
    <submittedName>
        <fullName evidence="2">Uncharacterized protein</fullName>
    </submittedName>
</protein>
<dbReference type="EMBL" id="LCPK01000056">
    <property type="protein sequence ID" value="KKU95317.1"/>
    <property type="molecule type" value="Genomic_DNA"/>
</dbReference>
<dbReference type="SUPFAM" id="SSF49384">
    <property type="entry name" value="Carbohydrate-binding domain"/>
    <property type="match status" value="1"/>
</dbReference>
<dbReference type="GO" id="GO:0030246">
    <property type="term" value="F:carbohydrate binding"/>
    <property type="evidence" value="ECO:0007669"/>
    <property type="project" value="InterPro"/>
</dbReference>
<feature type="transmembrane region" description="Helical" evidence="1">
    <location>
        <begin position="12"/>
        <end position="40"/>
    </location>
</feature>
<feature type="transmembrane region" description="Helical" evidence="1">
    <location>
        <begin position="78"/>
        <end position="100"/>
    </location>
</feature>